<comment type="caution">
    <text evidence="1">The sequence shown here is derived from an EMBL/GenBank/DDBJ whole genome shotgun (WGS) entry which is preliminary data.</text>
</comment>
<keyword evidence="2" id="KW-1185">Reference proteome</keyword>
<dbReference type="AlphaFoldDB" id="A0AAV4Q8T4"/>
<evidence type="ECO:0000313" key="2">
    <source>
        <dbReference type="Proteomes" id="UP001054837"/>
    </source>
</evidence>
<proteinExistence type="predicted"/>
<evidence type="ECO:0000313" key="1">
    <source>
        <dbReference type="EMBL" id="GIY05024.1"/>
    </source>
</evidence>
<name>A0AAV4Q8T4_9ARAC</name>
<sequence length="89" mass="9873">MSKIRAQLARITTAKKPILINEASSSNPLKGQDVTQQISLLCGNNLFNEAFATRKDSLSTIRCHVHGRLMLFRGGSPTFGARIEVYRLL</sequence>
<organism evidence="1 2">
    <name type="scientific">Caerostris darwini</name>
    <dbReference type="NCBI Taxonomy" id="1538125"/>
    <lineage>
        <taxon>Eukaryota</taxon>
        <taxon>Metazoa</taxon>
        <taxon>Ecdysozoa</taxon>
        <taxon>Arthropoda</taxon>
        <taxon>Chelicerata</taxon>
        <taxon>Arachnida</taxon>
        <taxon>Araneae</taxon>
        <taxon>Araneomorphae</taxon>
        <taxon>Entelegynae</taxon>
        <taxon>Araneoidea</taxon>
        <taxon>Araneidae</taxon>
        <taxon>Caerostris</taxon>
    </lineage>
</organism>
<dbReference type="EMBL" id="BPLQ01004024">
    <property type="protein sequence ID" value="GIY05024.1"/>
    <property type="molecule type" value="Genomic_DNA"/>
</dbReference>
<accession>A0AAV4Q8T4</accession>
<dbReference type="Proteomes" id="UP001054837">
    <property type="component" value="Unassembled WGS sequence"/>
</dbReference>
<protein>
    <submittedName>
        <fullName evidence="1">Uncharacterized protein</fullName>
    </submittedName>
</protein>
<reference evidence="1 2" key="1">
    <citation type="submission" date="2021-06" db="EMBL/GenBank/DDBJ databases">
        <title>Caerostris darwini draft genome.</title>
        <authorList>
            <person name="Kono N."/>
            <person name="Arakawa K."/>
        </authorList>
    </citation>
    <scope>NUCLEOTIDE SEQUENCE [LARGE SCALE GENOMIC DNA]</scope>
</reference>
<gene>
    <name evidence="1" type="ORF">CDAR_464591</name>
</gene>